<dbReference type="Proteomes" id="UP000887023">
    <property type="component" value="Chromosome"/>
</dbReference>
<dbReference type="SMART" id="SM00855">
    <property type="entry name" value="PGAM"/>
    <property type="match status" value="1"/>
</dbReference>
<dbReference type="PANTHER" id="PTHR48100:SF1">
    <property type="entry name" value="HISTIDINE PHOSPHATASE FAMILY PROTEIN-RELATED"/>
    <property type="match status" value="1"/>
</dbReference>
<sequence length="228" mass="24160">MTARLILVRHGETEGNVVRRLDTRLPGAALTPAGEQQARELGAALARTPPVALVSSQALRARQTAALIAAATGVADRAVAGLQEVQAGDLEDRTDDAAHAVFRDTMHAWFDGDLDARIPGGESGADLLARFLPVLADLRVRYLDPQERDLGAPRGDLVVVAHGTAIRLAASALATLPGRFVAVNYLRNTGTVELVPVADGWKCVRWGTLTPPFPVDKVDRTAPAEPMG</sequence>
<dbReference type="Gene3D" id="3.40.50.1240">
    <property type="entry name" value="Phosphoglycerate mutase-like"/>
    <property type="match status" value="1"/>
</dbReference>
<dbReference type="PANTHER" id="PTHR48100">
    <property type="entry name" value="BROAD-SPECIFICITY PHOSPHATASE YOR283W-RELATED"/>
    <property type="match status" value="1"/>
</dbReference>
<dbReference type="CDD" id="cd07067">
    <property type="entry name" value="HP_PGM_like"/>
    <property type="match status" value="1"/>
</dbReference>
<evidence type="ECO:0000256" key="2">
    <source>
        <dbReference type="ARBA" id="ARBA00023235"/>
    </source>
</evidence>
<proteinExistence type="predicted"/>
<evidence type="ECO:0000313" key="4">
    <source>
        <dbReference type="Proteomes" id="UP000887023"/>
    </source>
</evidence>
<dbReference type="SUPFAM" id="SSF53254">
    <property type="entry name" value="Phosphoglycerate mutase-like"/>
    <property type="match status" value="1"/>
</dbReference>
<dbReference type="RefSeq" id="WP_066471936.1">
    <property type="nucleotide sequence ID" value="NZ_CBCRUZ010000029.1"/>
</dbReference>
<dbReference type="InterPro" id="IPR029033">
    <property type="entry name" value="His_PPase_superfam"/>
</dbReference>
<keyword evidence="1" id="KW-0324">Glycolysis</keyword>
<organism evidence="3 4">
    <name type="scientific">Skermania pinensis</name>
    <dbReference type="NCBI Taxonomy" id="39122"/>
    <lineage>
        <taxon>Bacteria</taxon>
        <taxon>Bacillati</taxon>
        <taxon>Actinomycetota</taxon>
        <taxon>Actinomycetes</taxon>
        <taxon>Mycobacteriales</taxon>
        <taxon>Gordoniaceae</taxon>
        <taxon>Skermania</taxon>
    </lineage>
</organism>
<gene>
    <name evidence="3" type="ORF">KV203_00635</name>
</gene>
<dbReference type="InterPro" id="IPR050275">
    <property type="entry name" value="PGM_Phosphatase"/>
</dbReference>
<dbReference type="EMBL" id="CP079105">
    <property type="protein sequence ID" value="QXQ14013.1"/>
    <property type="molecule type" value="Genomic_DNA"/>
</dbReference>
<dbReference type="InterPro" id="IPR013078">
    <property type="entry name" value="His_Pase_superF_clade-1"/>
</dbReference>
<dbReference type="Pfam" id="PF00300">
    <property type="entry name" value="His_Phos_1"/>
    <property type="match status" value="1"/>
</dbReference>
<keyword evidence="2" id="KW-0413">Isomerase</keyword>
<keyword evidence="4" id="KW-1185">Reference proteome</keyword>
<evidence type="ECO:0000313" key="3">
    <source>
        <dbReference type="EMBL" id="QXQ14013.1"/>
    </source>
</evidence>
<accession>A0ABX8S828</accession>
<evidence type="ECO:0000256" key="1">
    <source>
        <dbReference type="ARBA" id="ARBA00023152"/>
    </source>
</evidence>
<dbReference type="PROSITE" id="PS00175">
    <property type="entry name" value="PG_MUTASE"/>
    <property type="match status" value="1"/>
</dbReference>
<dbReference type="InterPro" id="IPR001345">
    <property type="entry name" value="PG/BPGM_mutase_AS"/>
</dbReference>
<name>A0ABX8S828_9ACTN</name>
<protein>
    <submittedName>
        <fullName evidence="3">Histidine phosphatase family protein</fullName>
    </submittedName>
</protein>
<reference evidence="3" key="1">
    <citation type="submission" date="2021-07" db="EMBL/GenBank/DDBJ databases">
        <title>Candidatus Kaistella beijingensis sp. nov. isolated from a municipal wastewater treatment plant is involved in sludge foaming.</title>
        <authorList>
            <person name="Song Y."/>
            <person name="Liu S.-J."/>
        </authorList>
    </citation>
    <scope>NUCLEOTIDE SEQUENCE</scope>
    <source>
        <strain evidence="3">DSM 43998</strain>
    </source>
</reference>